<dbReference type="InterPro" id="IPR000924">
    <property type="entry name" value="Glu/Gln-tRNA-synth"/>
</dbReference>
<feature type="domain" description="Aminoacyl-tRNA synthetase class I anticodon-binding" evidence="10">
    <location>
        <begin position="375"/>
        <end position="451"/>
    </location>
</feature>
<dbReference type="RefSeq" id="WP_153477667.1">
    <property type="nucleotide sequence ID" value="NZ_VWNA01000001.1"/>
</dbReference>
<organism evidence="11 12">
    <name type="scientific">Segnochrobactrum spirostomi</name>
    <dbReference type="NCBI Taxonomy" id="2608987"/>
    <lineage>
        <taxon>Bacteria</taxon>
        <taxon>Pseudomonadati</taxon>
        <taxon>Pseudomonadota</taxon>
        <taxon>Alphaproteobacteria</taxon>
        <taxon>Hyphomicrobiales</taxon>
        <taxon>Segnochrobactraceae</taxon>
        <taxon>Segnochrobactrum</taxon>
    </lineage>
</organism>
<dbReference type="GO" id="GO:0005737">
    <property type="term" value="C:cytoplasm"/>
    <property type="evidence" value="ECO:0007669"/>
    <property type="project" value="UniProtKB-SubCell"/>
</dbReference>
<dbReference type="Gene3D" id="3.40.50.620">
    <property type="entry name" value="HUPs"/>
    <property type="match status" value="1"/>
</dbReference>
<reference evidence="11 12" key="1">
    <citation type="submission" date="2019-09" db="EMBL/GenBank/DDBJ databases">
        <title>Segnochrobactrum spirostomi gen. nov., sp. nov., isolated from the ciliate Spirostomum cf. yagiui and description of a novel family, Segnochrobactraceae fam. nov. within the order Rhizobiales of the class Alphaproteobacteria.</title>
        <authorList>
            <person name="Akter S."/>
            <person name="Shazib S.U.A."/>
            <person name="Shin M.K."/>
        </authorList>
    </citation>
    <scope>NUCLEOTIDE SEQUENCE [LARGE SCALE GENOMIC DNA]</scope>
    <source>
        <strain evidence="11 12">Sp-1</strain>
    </source>
</reference>
<dbReference type="InterPro" id="IPR014729">
    <property type="entry name" value="Rossmann-like_a/b/a_fold"/>
</dbReference>
<dbReference type="GO" id="GO:0004818">
    <property type="term" value="F:glutamate-tRNA ligase activity"/>
    <property type="evidence" value="ECO:0007669"/>
    <property type="project" value="UniProtKB-UniRule"/>
</dbReference>
<evidence type="ECO:0000313" key="11">
    <source>
        <dbReference type="EMBL" id="MQT11230.1"/>
    </source>
</evidence>
<evidence type="ECO:0000256" key="5">
    <source>
        <dbReference type="ARBA" id="ARBA00022840"/>
    </source>
</evidence>
<keyword evidence="6 8" id="KW-0648">Protein biosynthesis</keyword>
<dbReference type="Proteomes" id="UP000332515">
    <property type="component" value="Unassembled WGS sequence"/>
</dbReference>
<comment type="caution">
    <text evidence="11">The sequence shown here is derived from an EMBL/GenBank/DDBJ whole genome shotgun (WGS) entry which is preliminary data.</text>
</comment>
<evidence type="ECO:0000256" key="8">
    <source>
        <dbReference type="HAMAP-Rule" id="MF_00022"/>
    </source>
</evidence>
<keyword evidence="4 8" id="KW-0547">Nucleotide-binding</keyword>
<comment type="subcellular location">
    <subcellularLocation>
        <location evidence="8">Cytoplasm</location>
    </subcellularLocation>
</comment>
<feature type="short sequence motif" description="'KMSKS' region" evidence="8">
    <location>
        <begin position="246"/>
        <end position="250"/>
    </location>
</feature>
<dbReference type="EMBL" id="VWNA01000001">
    <property type="protein sequence ID" value="MQT11230.1"/>
    <property type="molecule type" value="Genomic_DNA"/>
</dbReference>
<dbReference type="Gene3D" id="1.10.10.350">
    <property type="match status" value="1"/>
</dbReference>
<dbReference type="InterPro" id="IPR045462">
    <property type="entry name" value="aa-tRNA-synth_I_cd-bd"/>
</dbReference>
<keyword evidence="7 8" id="KW-0030">Aminoacyl-tRNA synthetase</keyword>
<gene>
    <name evidence="8" type="primary">gltX</name>
    <name evidence="11" type="ORF">F0357_00775</name>
</gene>
<feature type="short sequence motif" description="'HIGH' region" evidence="8">
    <location>
        <begin position="9"/>
        <end position="19"/>
    </location>
</feature>
<evidence type="ECO:0000256" key="6">
    <source>
        <dbReference type="ARBA" id="ARBA00022917"/>
    </source>
</evidence>
<dbReference type="InterPro" id="IPR020751">
    <property type="entry name" value="aa-tRNA-synth_I_codon-bd_sub2"/>
</dbReference>
<feature type="domain" description="Glutamyl/glutaminyl-tRNA synthetase class Ib catalytic" evidence="9">
    <location>
        <begin position="3"/>
        <end position="313"/>
    </location>
</feature>
<dbReference type="HAMAP" id="MF_00022">
    <property type="entry name" value="Glu_tRNA_synth_type1"/>
    <property type="match status" value="1"/>
</dbReference>
<comment type="subunit">
    <text evidence="8">Monomer.</text>
</comment>
<comment type="catalytic activity">
    <reaction evidence="8">
        <text>tRNA(Glu) + L-glutamate + ATP = L-glutamyl-tRNA(Glu) + AMP + diphosphate</text>
        <dbReference type="Rhea" id="RHEA:23540"/>
        <dbReference type="Rhea" id="RHEA-COMP:9663"/>
        <dbReference type="Rhea" id="RHEA-COMP:9680"/>
        <dbReference type="ChEBI" id="CHEBI:29985"/>
        <dbReference type="ChEBI" id="CHEBI:30616"/>
        <dbReference type="ChEBI" id="CHEBI:33019"/>
        <dbReference type="ChEBI" id="CHEBI:78442"/>
        <dbReference type="ChEBI" id="CHEBI:78520"/>
        <dbReference type="ChEBI" id="CHEBI:456215"/>
        <dbReference type="EC" id="6.1.1.17"/>
    </reaction>
</comment>
<dbReference type="AlphaFoldDB" id="A0A6A7XXA6"/>
<dbReference type="SUPFAM" id="SSF52374">
    <property type="entry name" value="Nucleotidylyl transferase"/>
    <property type="match status" value="1"/>
</dbReference>
<evidence type="ECO:0000256" key="1">
    <source>
        <dbReference type="ARBA" id="ARBA00007894"/>
    </source>
</evidence>
<evidence type="ECO:0000256" key="4">
    <source>
        <dbReference type="ARBA" id="ARBA00022741"/>
    </source>
</evidence>
<name>A0A6A7XXA6_9HYPH</name>
<keyword evidence="2 8" id="KW-0963">Cytoplasm</keyword>
<dbReference type="Pfam" id="PF00749">
    <property type="entry name" value="tRNA-synt_1c"/>
    <property type="match status" value="1"/>
</dbReference>
<comment type="function">
    <text evidence="8">Catalyzes the attachment of glutamate to tRNA(Glu) in a two-step reaction: glutamate is first activated by ATP to form Glu-AMP and then transferred to the acceptor end of tRNA(Glu).</text>
</comment>
<comment type="caution">
    <text evidence="8">Lacks conserved residue(s) required for the propagation of feature annotation.</text>
</comment>
<evidence type="ECO:0000313" key="12">
    <source>
        <dbReference type="Proteomes" id="UP000332515"/>
    </source>
</evidence>
<dbReference type="EC" id="6.1.1.17" evidence="8"/>
<proteinExistence type="inferred from homology"/>
<dbReference type="SUPFAM" id="SSF48163">
    <property type="entry name" value="An anticodon-binding domain of class I aminoacyl-tRNA synthetases"/>
    <property type="match status" value="1"/>
</dbReference>
<dbReference type="InterPro" id="IPR001412">
    <property type="entry name" value="aa-tRNA-synth_I_CS"/>
</dbReference>
<dbReference type="GO" id="GO:0005524">
    <property type="term" value="F:ATP binding"/>
    <property type="evidence" value="ECO:0007669"/>
    <property type="project" value="UniProtKB-UniRule"/>
</dbReference>
<keyword evidence="12" id="KW-1185">Reference proteome</keyword>
<evidence type="ECO:0000259" key="9">
    <source>
        <dbReference type="Pfam" id="PF00749"/>
    </source>
</evidence>
<accession>A0A6A7XXA6</accession>
<sequence length="453" mass="49467">MSVIVRFAPSPTGRLHLGNARTALLNYLFARRTGGRFILRLDDTDRERSTEAFARGIVEDLAWLGIEPDLIVRQSDRADRHEAAAQSLRERGLLYGCYETPDELERQRKRRLARHLPPIYDRAGFKLDEAARAALAAEGRRPHWRFLLPSGEGGTSRTVTWDDLVRGPQTVDLASLSDPVLVREDATFLYTLPSVVDDIDLGVTHVVRGEDHVTNTGVQIALFEALGGPVPAFGHHNLLILADGTAMSKRTGTLSLQGLREAGYEPMAIASLAVLVGSAEAVEPVASLEELAERISFDKISRAPARFDPSDLDGLNARLLHGMPYEAARDRLAALDADLGPAFWEAVRANLGQFGEVADWRDVVRGRLPPVAIEAADERAVLAAARELLPPEPWDQTTFKGWTQAITARTGAKGKALFGPLRRAITGRDAGPELARLMPLMGSADMSARLSGF</sequence>
<dbReference type="InterPro" id="IPR004527">
    <property type="entry name" value="Glu-tRNA-ligase_bac/mito"/>
</dbReference>
<dbReference type="InterPro" id="IPR020058">
    <property type="entry name" value="Glu/Gln-tRNA-synth_Ib_cat-dom"/>
</dbReference>
<dbReference type="GO" id="GO:0006424">
    <property type="term" value="P:glutamyl-tRNA aminoacylation"/>
    <property type="evidence" value="ECO:0007669"/>
    <property type="project" value="UniProtKB-UniRule"/>
</dbReference>
<dbReference type="PROSITE" id="PS00178">
    <property type="entry name" value="AA_TRNA_LIGASE_I"/>
    <property type="match status" value="1"/>
</dbReference>
<dbReference type="PRINTS" id="PR00987">
    <property type="entry name" value="TRNASYNTHGLU"/>
</dbReference>
<keyword evidence="5 8" id="KW-0067">ATP-binding</keyword>
<dbReference type="PANTHER" id="PTHR43311">
    <property type="entry name" value="GLUTAMATE--TRNA LIGASE"/>
    <property type="match status" value="1"/>
</dbReference>
<feature type="binding site" evidence="8">
    <location>
        <position position="249"/>
    </location>
    <ligand>
        <name>ATP</name>
        <dbReference type="ChEBI" id="CHEBI:30616"/>
    </ligand>
</feature>
<dbReference type="GO" id="GO:0000049">
    <property type="term" value="F:tRNA binding"/>
    <property type="evidence" value="ECO:0007669"/>
    <property type="project" value="InterPro"/>
</dbReference>
<comment type="similarity">
    <text evidence="1 8">Belongs to the class-I aminoacyl-tRNA synthetase family. Glutamate--tRNA ligase type 1 subfamily.</text>
</comment>
<dbReference type="NCBIfam" id="TIGR00464">
    <property type="entry name" value="gltX_bact"/>
    <property type="match status" value="1"/>
</dbReference>
<dbReference type="InterPro" id="IPR049940">
    <property type="entry name" value="GluQ/Sye"/>
</dbReference>
<dbReference type="Pfam" id="PF19269">
    <property type="entry name" value="Anticodon_2"/>
    <property type="match status" value="1"/>
</dbReference>
<evidence type="ECO:0000256" key="7">
    <source>
        <dbReference type="ARBA" id="ARBA00023146"/>
    </source>
</evidence>
<evidence type="ECO:0000256" key="2">
    <source>
        <dbReference type="ARBA" id="ARBA00022490"/>
    </source>
</evidence>
<evidence type="ECO:0000256" key="3">
    <source>
        <dbReference type="ARBA" id="ARBA00022598"/>
    </source>
</evidence>
<dbReference type="PANTHER" id="PTHR43311:SF2">
    <property type="entry name" value="GLUTAMATE--TRNA LIGASE, MITOCHONDRIAL-RELATED"/>
    <property type="match status" value="1"/>
</dbReference>
<evidence type="ECO:0000259" key="10">
    <source>
        <dbReference type="Pfam" id="PF19269"/>
    </source>
</evidence>
<dbReference type="InterPro" id="IPR008925">
    <property type="entry name" value="aa_tRNA-synth_I_cd-bd_sf"/>
</dbReference>
<keyword evidence="3 8" id="KW-0436">Ligase</keyword>
<protein>
    <recommendedName>
        <fullName evidence="8">Glutamate--tRNA ligase</fullName>
        <ecNumber evidence="8">6.1.1.17</ecNumber>
    </recommendedName>
    <alternativeName>
        <fullName evidence="8">Glutamyl-tRNA synthetase</fullName>
        <shortName evidence="8">GluRS</shortName>
    </alternativeName>
</protein>